<dbReference type="InterPro" id="IPR011701">
    <property type="entry name" value="MFS"/>
</dbReference>
<sequence>MSDTQAVAGAPVALAPRRSTGEIIRHAWAVGRVRWGMLALVFFATVLNYTDRATLGILQPVLSLELNWTAQDYANINFWFQAGYALGYVLQGRIIDLVGVRRSFAMAVLVWSLAAASHGLVSSVGGFMICRFVLGLAEAGNYPSCVKTTRLWFPAGERGIAAGFFNAGTNVGAMLTPMMIPFIVSAWHWQGAFYILGGLGFVWLFFWLRHYRDPERHPTVTRRELEHVHAGREPEVAQKMPYSRVLRLRATWAYAVGNLSAMVFWFYLYWLPPYLNQHFHLGISVSELGLPLIVIYLAADAGSMIGGILSSVMISRGMKPVTARILAMLICAICIVPIIFVNTASSLWVAVGYISLAIAAHQAWTANIWSLAMDMTQKSAVSSVFGFGGMVSALGGMFMTQIVGYVLTASNNNYGLLFTIIPAVYGACLLWVFLVAPRRPEPV</sequence>
<feature type="transmembrane region" description="Helical" evidence="5">
    <location>
        <begin position="414"/>
        <end position="436"/>
    </location>
</feature>
<dbReference type="SUPFAM" id="SSF103473">
    <property type="entry name" value="MFS general substrate transporter"/>
    <property type="match status" value="1"/>
</dbReference>
<evidence type="ECO:0000313" key="9">
    <source>
        <dbReference type="Proteomes" id="UP000185494"/>
    </source>
</evidence>
<dbReference type="InterPro" id="IPR036259">
    <property type="entry name" value="MFS_trans_sf"/>
</dbReference>
<gene>
    <name evidence="7" type="ORF">RGI145_03790</name>
    <name evidence="8" type="ORF">RQ831_13455</name>
</gene>
<evidence type="ECO:0000256" key="5">
    <source>
        <dbReference type="SAM" id="Phobius"/>
    </source>
</evidence>
<feature type="transmembrane region" description="Helical" evidence="5">
    <location>
        <begin position="384"/>
        <end position="408"/>
    </location>
</feature>
<reference evidence="8" key="3">
    <citation type="submission" date="2023-09" db="EMBL/GenBank/DDBJ databases">
        <authorList>
            <person name="Schober I."/>
            <person name="Bunk B."/>
        </authorList>
    </citation>
    <scope>NUCLEOTIDE SEQUENCE</scope>
    <source>
        <strain evidence="8">DSM 103800</strain>
    </source>
</reference>
<dbReference type="Pfam" id="PF07690">
    <property type="entry name" value="MFS_1"/>
    <property type="match status" value="1"/>
</dbReference>
<feature type="transmembrane region" description="Helical" evidence="5">
    <location>
        <begin position="290"/>
        <end position="309"/>
    </location>
</feature>
<dbReference type="EMBL" id="JAVVDO010000021">
    <property type="protein sequence ID" value="MDT8332064.1"/>
    <property type="molecule type" value="Genomic_DNA"/>
</dbReference>
<proteinExistence type="predicted"/>
<dbReference type="GO" id="GO:0016020">
    <property type="term" value="C:membrane"/>
    <property type="evidence" value="ECO:0007669"/>
    <property type="project" value="UniProtKB-SubCell"/>
</dbReference>
<dbReference type="Proteomes" id="UP000185494">
    <property type="component" value="Chromosome 1"/>
</dbReference>
<evidence type="ECO:0000256" key="4">
    <source>
        <dbReference type="ARBA" id="ARBA00023136"/>
    </source>
</evidence>
<feature type="domain" description="Major facilitator superfamily (MFS) profile" evidence="6">
    <location>
        <begin position="37"/>
        <end position="440"/>
    </location>
</feature>
<comment type="subcellular location">
    <subcellularLocation>
        <location evidence="1">Membrane</location>
        <topology evidence="1">Multi-pass membrane protein</topology>
    </subcellularLocation>
</comment>
<evidence type="ECO:0000313" key="7">
    <source>
        <dbReference type="EMBL" id="APT56355.1"/>
    </source>
</evidence>
<protein>
    <submittedName>
        <fullName evidence="8">MFS transporter</fullName>
    </submittedName>
</protein>
<keyword evidence="2 5" id="KW-0812">Transmembrane</keyword>
<reference evidence="7 9" key="1">
    <citation type="submission" date="2016-05" db="EMBL/GenBank/DDBJ databases">
        <title>Complete Genome and Methylome Analysis of Psychrotrophic Bacterial Isolates from Antarctic Lake Untersee.</title>
        <authorList>
            <person name="Fomenkov A."/>
            <person name="Akimov V.N."/>
            <person name="Vasilyeva L.V."/>
            <person name="Andersen D."/>
            <person name="Vincze T."/>
            <person name="Roberts R.J."/>
        </authorList>
    </citation>
    <scope>NUCLEOTIDE SEQUENCE [LARGE SCALE GENOMIC DNA]</scope>
    <source>
        <strain evidence="7 9">U14-5</strain>
    </source>
</reference>
<evidence type="ECO:0000313" key="8">
    <source>
        <dbReference type="EMBL" id="MDT8332064.1"/>
    </source>
</evidence>
<dbReference type="InterPro" id="IPR020846">
    <property type="entry name" value="MFS_dom"/>
</dbReference>
<feature type="transmembrane region" description="Helical" evidence="5">
    <location>
        <begin position="187"/>
        <end position="208"/>
    </location>
</feature>
<dbReference type="PANTHER" id="PTHR11662:SF285">
    <property type="entry name" value="HEXURONATE TRANSPORTER"/>
    <property type="match status" value="1"/>
</dbReference>
<name>A0A1L7AC19_9PROT</name>
<keyword evidence="4 5" id="KW-0472">Membrane</keyword>
<organism evidence="7 9">
    <name type="scientific">Roseomonas gilardii</name>
    <dbReference type="NCBI Taxonomy" id="257708"/>
    <lineage>
        <taxon>Bacteria</taxon>
        <taxon>Pseudomonadati</taxon>
        <taxon>Pseudomonadota</taxon>
        <taxon>Alphaproteobacteria</taxon>
        <taxon>Acetobacterales</taxon>
        <taxon>Roseomonadaceae</taxon>
        <taxon>Roseomonas</taxon>
    </lineage>
</organism>
<dbReference type="EMBL" id="CP015583">
    <property type="protein sequence ID" value="APT56355.1"/>
    <property type="molecule type" value="Genomic_DNA"/>
</dbReference>
<keyword evidence="10" id="KW-1185">Reference proteome</keyword>
<accession>A0A1L7AC19</accession>
<dbReference type="AlphaFoldDB" id="A0A1L7AC19"/>
<dbReference type="CDD" id="cd17319">
    <property type="entry name" value="MFS_ExuT_GudP_like"/>
    <property type="match status" value="1"/>
</dbReference>
<dbReference type="PROSITE" id="PS50850">
    <property type="entry name" value="MFS"/>
    <property type="match status" value="1"/>
</dbReference>
<dbReference type="KEGG" id="rgi:RGI145_03790"/>
<feature type="transmembrane region" description="Helical" evidence="5">
    <location>
        <begin position="347"/>
        <end position="372"/>
    </location>
</feature>
<reference evidence="8 10" key="2">
    <citation type="journal article" date="2019" name="Microb. Pathog.">
        <title>Comparison of VITEK 2, MALDI-TOF MS, 16S rRNA gene sequencing, and whole-genome sequencing for identification of Roseomonas mucosa.</title>
        <authorList>
            <person name="Rudolph W.W."/>
            <person name="Gunzer F."/>
            <person name="Trauth M."/>
            <person name="Bunk B."/>
            <person name="Bigge R."/>
            <person name="Schrottner P."/>
        </authorList>
    </citation>
    <scope>NUCLEOTIDE SEQUENCE [LARGE SCALE GENOMIC DNA]</scope>
    <source>
        <strain evidence="8 10">DSM 103800</strain>
    </source>
</reference>
<evidence type="ECO:0000259" key="6">
    <source>
        <dbReference type="PROSITE" id="PS50850"/>
    </source>
</evidence>
<dbReference type="RefSeq" id="WP_075797298.1">
    <property type="nucleotide sequence ID" value="NZ_CP015583.1"/>
</dbReference>
<keyword evidence="3 5" id="KW-1133">Transmembrane helix</keyword>
<dbReference type="InterPro" id="IPR050382">
    <property type="entry name" value="MFS_Na/Anion_cotransporter"/>
</dbReference>
<evidence type="ECO:0000256" key="3">
    <source>
        <dbReference type="ARBA" id="ARBA00022989"/>
    </source>
</evidence>
<feature type="transmembrane region" description="Helical" evidence="5">
    <location>
        <begin position="107"/>
        <end position="134"/>
    </location>
</feature>
<feature type="transmembrane region" description="Helical" evidence="5">
    <location>
        <begin position="250"/>
        <end position="270"/>
    </location>
</feature>
<evidence type="ECO:0000313" key="10">
    <source>
        <dbReference type="Proteomes" id="UP001258945"/>
    </source>
</evidence>
<feature type="transmembrane region" description="Helical" evidence="5">
    <location>
        <begin position="321"/>
        <end position="341"/>
    </location>
</feature>
<dbReference type="Gene3D" id="1.20.1250.20">
    <property type="entry name" value="MFS general substrate transporter like domains"/>
    <property type="match status" value="2"/>
</dbReference>
<dbReference type="GO" id="GO:0015134">
    <property type="term" value="F:hexuronate transmembrane transporter activity"/>
    <property type="evidence" value="ECO:0007669"/>
    <property type="project" value="TreeGrafter"/>
</dbReference>
<feature type="transmembrane region" description="Helical" evidence="5">
    <location>
        <begin position="35"/>
        <end position="58"/>
    </location>
</feature>
<dbReference type="Proteomes" id="UP001258945">
    <property type="component" value="Unassembled WGS sequence"/>
</dbReference>
<dbReference type="PANTHER" id="PTHR11662">
    <property type="entry name" value="SOLUTE CARRIER FAMILY 17"/>
    <property type="match status" value="1"/>
</dbReference>
<evidence type="ECO:0000256" key="1">
    <source>
        <dbReference type="ARBA" id="ARBA00004141"/>
    </source>
</evidence>
<dbReference type="eggNOG" id="COG2271">
    <property type="taxonomic scope" value="Bacteria"/>
</dbReference>
<evidence type="ECO:0000256" key="2">
    <source>
        <dbReference type="ARBA" id="ARBA00022692"/>
    </source>
</evidence>
<feature type="transmembrane region" description="Helical" evidence="5">
    <location>
        <begin position="78"/>
        <end position="95"/>
    </location>
</feature>